<dbReference type="Pfam" id="PF02913">
    <property type="entry name" value="FAD-oxidase_C"/>
    <property type="match status" value="1"/>
</dbReference>
<evidence type="ECO:0000313" key="14">
    <source>
        <dbReference type="Proteomes" id="UP000321424"/>
    </source>
</evidence>
<keyword evidence="9" id="KW-0411">Iron-sulfur</keyword>
<accession>A0A511MJ61</accession>
<keyword evidence="7" id="KW-0560">Oxidoreductase</keyword>
<dbReference type="Proteomes" id="UP000321424">
    <property type="component" value="Unassembled WGS sequence"/>
</dbReference>
<dbReference type="InterPro" id="IPR036318">
    <property type="entry name" value="FAD-bd_PCMH-like_sf"/>
</dbReference>
<dbReference type="RefSeq" id="WP_147135077.1">
    <property type="nucleotide sequence ID" value="NZ_BJXA01000033.1"/>
</dbReference>
<dbReference type="InterPro" id="IPR004113">
    <property type="entry name" value="FAD-bd_oxidored_4_C"/>
</dbReference>
<gene>
    <name evidence="13" type="ORF">NN4_46870</name>
</gene>
<protein>
    <recommendedName>
        <fullName evidence="10">D-lactate dehydrogenase (cytochrome)</fullName>
        <ecNumber evidence="10">1.1.2.4</ecNumber>
    </recommendedName>
</protein>
<comment type="caution">
    <text evidence="13">The sequence shown here is derived from an EMBL/GenBank/DDBJ whole genome shotgun (WGS) entry which is preliminary data.</text>
</comment>
<dbReference type="PANTHER" id="PTHR11748">
    <property type="entry name" value="D-LACTATE DEHYDROGENASE"/>
    <property type="match status" value="1"/>
</dbReference>
<sequence length="972" mass="104596">MKLWQPFLHSPALLDSPGRITDAAPEALAEGSAASLKADMDGLLGADKVHARAIDLVRYASDYSPYRLIPKVVVNPQTPQDVAAVLAYARARGHTVTFRAAGTSPNGQAAGDDILIDVRRGWSGTIVEDQGQRVRVRPGTTVAIANAALARRGTRLGPDPASAHACTVGGVIANNSSGFAAGVTQTASATLRSVTVVLPSGTIVDTGADDADAVLTAAEPELAAGLLRIKAEIEADTELADRIRHKFAIKNASGYRLDGFLIGATPAQILTRLMVCSQGTLGFVAEAVFDTVSLLPTRAAAFLLFDTLEHAAEAVPKFTAAGAQVAELLDGRTLRACAQLPAANPAWAELHSGSAALLVEVRATDEVTLDSTLPLVEAVLTDCALTEPGQFTRDRAQIAIYWQLREGLGGLVGMQRPVGATMIGEDVCVPPARVAEAAKDLAALLDTHGYDPSLQGHASAGNFHFCLMVDFSTAEGKNNYAKFMDELVELITGKYDGSLKAEHGSGRNMAPFVPIEWGDKATDLMWQIKRLFDPHGVLAPDVMLTRDRTSHLKHLQSMPRVEDTIEHCIECGFCEHVCPSRHLTTTPRQRIVVRREMERQGGDTPLRRALLEQYEYDAVETCAGDGSCSLACPLDIDTGTMMKTFRHSEHTARQEKTALLVAERWGRVEQLARVAVRGGHLLGATVMTAITGLLRLVVSTELMPGWLREMPAAAPAHLPRTQRDGAAAVYFPACINRIFGRAPQDRRELSLPEALVTLSARAGMPLWIPEDVRGSCCATVWHSKGYQDGNTYMANLIIENLWRWSDSGTLPVVIDAASCTLGVLNEITDYLTDDNAAHRAAMTIMDATTWSQQQLLPNLTVGEKLDRVAVHPTCSTRHLGIDGTLAEIGAALATEVVVPQQATCCAFAGDRGFLHPELTEAATHDEADELDGQNFDAHLCNNRTCEIGLEHGTGGHYESFIFTLERQTRPQS</sequence>
<keyword evidence="6" id="KW-0809">Transit peptide</keyword>
<keyword evidence="3" id="KW-0285">Flavoprotein</keyword>
<dbReference type="GO" id="GO:1903457">
    <property type="term" value="P:lactate catabolic process"/>
    <property type="evidence" value="ECO:0007669"/>
    <property type="project" value="TreeGrafter"/>
</dbReference>
<evidence type="ECO:0000256" key="4">
    <source>
        <dbReference type="ARBA" id="ARBA00022723"/>
    </source>
</evidence>
<dbReference type="InterPro" id="IPR017896">
    <property type="entry name" value="4Fe4S_Fe-S-bd"/>
</dbReference>
<dbReference type="InterPro" id="IPR016166">
    <property type="entry name" value="FAD-bd_PCMH"/>
</dbReference>
<dbReference type="GO" id="GO:0051536">
    <property type="term" value="F:iron-sulfur cluster binding"/>
    <property type="evidence" value="ECO:0007669"/>
    <property type="project" value="UniProtKB-KW"/>
</dbReference>
<evidence type="ECO:0000256" key="2">
    <source>
        <dbReference type="ARBA" id="ARBA00008000"/>
    </source>
</evidence>
<proteinExistence type="inferred from homology"/>
<dbReference type="Gene3D" id="1.10.1060.10">
    <property type="entry name" value="Alpha-helical ferredoxin"/>
    <property type="match status" value="1"/>
</dbReference>
<dbReference type="InterPro" id="IPR004017">
    <property type="entry name" value="Cys_rich_dom"/>
</dbReference>
<dbReference type="InterPro" id="IPR006094">
    <property type="entry name" value="Oxid_FAD_bind_N"/>
</dbReference>
<evidence type="ECO:0000256" key="8">
    <source>
        <dbReference type="ARBA" id="ARBA00023004"/>
    </source>
</evidence>
<comment type="similarity">
    <text evidence="2">Belongs to the FAD-binding oxidoreductase/transferase type 4 family.</text>
</comment>
<dbReference type="Gene3D" id="3.30.70.2740">
    <property type="match status" value="1"/>
</dbReference>
<evidence type="ECO:0000256" key="7">
    <source>
        <dbReference type="ARBA" id="ARBA00023002"/>
    </source>
</evidence>
<dbReference type="InterPro" id="IPR017900">
    <property type="entry name" value="4Fe4S_Fe_S_CS"/>
</dbReference>
<feature type="domain" description="FAD-binding PCMH-type" evidence="12">
    <location>
        <begin position="66"/>
        <end position="294"/>
    </location>
</feature>
<dbReference type="GO" id="GO:0008720">
    <property type="term" value="F:D-lactate dehydrogenase (NAD+) activity"/>
    <property type="evidence" value="ECO:0007669"/>
    <property type="project" value="TreeGrafter"/>
</dbReference>
<feature type="domain" description="4Fe-4S ferredoxin-type" evidence="11">
    <location>
        <begin position="557"/>
        <end position="588"/>
    </location>
</feature>
<dbReference type="GO" id="GO:0004458">
    <property type="term" value="F:D-lactate dehydrogenase (cytochrome) activity"/>
    <property type="evidence" value="ECO:0007669"/>
    <property type="project" value="UniProtKB-EC"/>
</dbReference>
<dbReference type="OrthoDB" id="9770306at2"/>
<dbReference type="PANTHER" id="PTHR11748:SF111">
    <property type="entry name" value="D-LACTATE DEHYDROGENASE, MITOCHONDRIAL-RELATED"/>
    <property type="match status" value="1"/>
</dbReference>
<dbReference type="AlphaFoldDB" id="A0A511MJ61"/>
<dbReference type="SUPFAM" id="SSF55103">
    <property type="entry name" value="FAD-linked oxidases, C-terminal domain"/>
    <property type="match status" value="1"/>
</dbReference>
<keyword evidence="8" id="KW-0408">Iron</keyword>
<evidence type="ECO:0000256" key="10">
    <source>
        <dbReference type="ARBA" id="ARBA00038897"/>
    </source>
</evidence>
<evidence type="ECO:0000256" key="9">
    <source>
        <dbReference type="ARBA" id="ARBA00023014"/>
    </source>
</evidence>
<evidence type="ECO:0000259" key="12">
    <source>
        <dbReference type="PROSITE" id="PS51387"/>
    </source>
</evidence>
<comment type="cofactor">
    <cofactor evidence="1">
        <name>FAD</name>
        <dbReference type="ChEBI" id="CHEBI:57692"/>
    </cofactor>
</comment>
<evidence type="ECO:0000256" key="5">
    <source>
        <dbReference type="ARBA" id="ARBA00022827"/>
    </source>
</evidence>
<evidence type="ECO:0000256" key="1">
    <source>
        <dbReference type="ARBA" id="ARBA00001974"/>
    </source>
</evidence>
<evidence type="ECO:0000256" key="6">
    <source>
        <dbReference type="ARBA" id="ARBA00022946"/>
    </source>
</evidence>
<name>A0A511MJ61_9NOCA</name>
<evidence type="ECO:0000259" key="11">
    <source>
        <dbReference type="PROSITE" id="PS51379"/>
    </source>
</evidence>
<dbReference type="Gene3D" id="3.30.465.10">
    <property type="match status" value="1"/>
</dbReference>
<dbReference type="Pfam" id="PF02754">
    <property type="entry name" value="CCG"/>
    <property type="match status" value="1"/>
</dbReference>
<dbReference type="Pfam" id="PF13183">
    <property type="entry name" value="Fer4_8"/>
    <property type="match status" value="1"/>
</dbReference>
<dbReference type="InterPro" id="IPR016167">
    <property type="entry name" value="FAD-bd_PCMH_sub1"/>
</dbReference>
<keyword evidence="5" id="KW-0274">FAD</keyword>
<reference evidence="13 14" key="1">
    <citation type="submission" date="2019-07" db="EMBL/GenBank/DDBJ databases">
        <title>Whole genome shotgun sequence of Nocardia ninae NBRC 108245.</title>
        <authorList>
            <person name="Hosoyama A."/>
            <person name="Uohara A."/>
            <person name="Ohji S."/>
            <person name="Ichikawa N."/>
        </authorList>
    </citation>
    <scope>NUCLEOTIDE SEQUENCE [LARGE SCALE GENOMIC DNA]</scope>
    <source>
        <strain evidence="13 14">NBRC 108245</strain>
    </source>
</reference>
<dbReference type="InterPro" id="IPR016169">
    <property type="entry name" value="FAD-bd_PCMH_sub2"/>
</dbReference>
<dbReference type="EMBL" id="BJXA01000033">
    <property type="protein sequence ID" value="GEM40168.1"/>
    <property type="molecule type" value="Genomic_DNA"/>
</dbReference>
<dbReference type="EC" id="1.1.2.4" evidence="10"/>
<dbReference type="Gene3D" id="3.30.43.10">
    <property type="entry name" value="Uridine Diphospho-n-acetylenolpyruvylglucosamine Reductase, domain 2"/>
    <property type="match status" value="1"/>
</dbReference>
<evidence type="ECO:0000256" key="3">
    <source>
        <dbReference type="ARBA" id="ARBA00022630"/>
    </source>
</evidence>
<dbReference type="SUPFAM" id="SSF56176">
    <property type="entry name" value="FAD-binding/transporter-associated domain-like"/>
    <property type="match status" value="1"/>
</dbReference>
<dbReference type="SUPFAM" id="SSF46548">
    <property type="entry name" value="alpha-helical ferredoxin"/>
    <property type="match status" value="1"/>
</dbReference>
<keyword evidence="14" id="KW-1185">Reference proteome</keyword>
<dbReference type="InterPro" id="IPR016164">
    <property type="entry name" value="FAD-linked_Oxase-like_C"/>
</dbReference>
<dbReference type="GO" id="GO:0046872">
    <property type="term" value="F:metal ion binding"/>
    <property type="evidence" value="ECO:0007669"/>
    <property type="project" value="UniProtKB-KW"/>
</dbReference>
<dbReference type="InterPro" id="IPR009051">
    <property type="entry name" value="Helical_ferredxn"/>
</dbReference>
<dbReference type="Pfam" id="PF01565">
    <property type="entry name" value="FAD_binding_4"/>
    <property type="match status" value="1"/>
</dbReference>
<dbReference type="PROSITE" id="PS51379">
    <property type="entry name" value="4FE4S_FER_2"/>
    <property type="match status" value="1"/>
</dbReference>
<dbReference type="GO" id="GO:0071949">
    <property type="term" value="F:FAD binding"/>
    <property type="evidence" value="ECO:0007669"/>
    <property type="project" value="InterPro"/>
</dbReference>
<organism evidence="13 14">
    <name type="scientific">Nocardia ninae NBRC 108245</name>
    <dbReference type="NCBI Taxonomy" id="1210091"/>
    <lineage>
        <taxon>Bacteria</taxon>
        <taxon>Bacillati</taxon>
        <taxon>Actinomycetota</taxon>
        <taxon>Actinomycetes</taxon>
        <taxon>Mycobacteriales</taxon>
        <taxon>Nocardiaceae</taxon>
        <taxon>Nocardia</taxon>
    </lineage>
</organism>
<dbReference type="PROSITE" id="PS51387">
    <property type="entry name" value="FAD_PCMH"/>
    <property type="match status" value="1"/>
</dbReference>
<keyword evidence="4" id="KW-0479">Metal-binding</keyword>
<evidence type="ECO:0000313" key="13">
    <source>
        <dbReference type="EMBL" id="GEM40168.1"/>
    </source>
</evidence>
<dbReference type="PROSITE" id="PS00198">
    <property type="entry name" value="4FE4S_FER_1"/>
    <property type="match status" value="1"/>
</dbReference>